<proteinExistence type="predicted"/>
<dbReference type="AlphaFoldDB" id="A0A3M6R094"/>
<organism evidence="1 2">
    <name type="scientific">Corticibacter populi</name>
    <dbReference type="NCBI Taxonomy" id="1550736"/>
    <lineage>
        <taxon>Bacteria</taxon>
        <taxon>Pseudomonadati</taxon>
        <taxon>Pseudomonadota</taxon>
        <taxon>Betaproteobacteria</taxon>
        <taxon>Burkholderiales</taxon>
        <taxon>Comamonadaceae</taxon>
        <taxon>Corticibacter</taxon>
    </lineage>
</organism>
<reference evidence="1 2" key="1">
    <citation type="submission" date="2018-10" db="EMBL/GenBank/DDBJ databases">
        <title>Draft genome of Cortibacter populi DSM10536.</title>
        <authorList>
            <person name="Bernier A.-M."/>
            <person name="Bernard K."/>
        </authorList>
    </citation>
    <scope>NUCLEOTIDE SEQUENCE [LARGE SCALE GENOMIC DNA]</scope>
    <source>
        <strain evidence="1 2">DSM 105136</strain>
    </source>
</reference>
<protein>
    <submittedName>
        <fullName evidence="1">Uncharacterized protein</fullName>
    </submittedName>
</protein>
<dbReference type="Proteomes" id="UP000278006">
    <property type="component" value="Unassembled WGS sequence"/>
</dbReference>
<keyword evidence="2" id="KW-1185">Reference proteome</keyword>
<evidence type="ECO:0000313" key="2">
    <source>
        <dbReference type="Proteomes" id="UP000278006"/>
    </source>
</evidence>
<gene>
    <name evidence="1" type="ORF">D8I35_03675</name>
</gene>
<sequence length="143" mass="16038">MSGNFKLATKGYHPALAAIVLQLFLHYTRSAMAGLRCWALCFYERCLSIGVLLRDEHQFGGVITLLRGAKPGTYLVKLEVVDAFSVNVHFSSEICAKNDYYKLRDALWKLLEKAPFMTDLPTALLLAIDEMTEFSGSFTDQHA</sequence>
<evidence type="ECO:0000313" key="1">
    <source>
        <dbReference type="EMBL" id="RMX08222.1"/>
    </source>
</evidence>
<dbReference type="EMBL" id="RDQO01000001">
    <property type="protein sequence ID" value="RMX08222.1"/>
    <property type="molecule type" value="Genomic_DNA"/>
</dbReference>
<accession>A0A3M6R094</accession>
<name>A0A3M6R094_9BURK</name>
<comment type="caution">
    <text evidence="1">The sequence shown here is derived from an EMBL/GenBank/DDBJ whole genome shotgun (WGS) entry which is preliminary data.</text>
</comment>